<proteinExistence type="predicted"/>
<evidence type="ECO:0000313" key="3">
    <source>
        <dbReference type="EMBL" id="KAH9313881.1"/>
    </source>
</evidence>
<evidence type="ECO:0000256" key="1">
    <source>
        <dbReference type="ARBA" id="ARBA00022614"/>
    </source>
</evidence>
<organism evidence="3 4">
    <name type="scientific">Taxus chinensis</name>
    <name type="common">Chinese yew</name>
    <name type="synonym">Taxus wallichiana var. chinensis</name>
    <dbReference type="NCBI Taxonomy" id="29808"/>
    <lineage>
        <taxon>Eukaryota</taxon>
        <taxon>Viridiplantae</taxon>
        <taxon>Streptophyta</taxon>
        <taxon>Embryophyta</taxon>
        <taxon>Tracheophyta</taxon>
        <taxon>Spermatophyta</taxon>
        <taxon>Pinopsida</taxon>
        <taxon>Pinidae</taxon>
        <taxon>Conifers II</taxon>
        <taxon>Cupressales</taxon>
        <taxon>Taxaceae</taxon>
        <taxon>Taxus</taxon>
    </lineage>
</organism>
<dbReference type="InterPro" id="IPR032675">
    <property type="entry name" value="LRR_dom_sf"/>
</dbReference>
<name>A0AA38L751_TAXCH</name>
<feature type="non-terminal residue" evidence="3">
    <location>
        <position position="50"/>
    </location>
</feature>
<feature type="non-terminal residue" evidence="3">
    <location>
        <position position="1"/>
    </location>
</feature>
<dbReference type="Proteomes" id="UP000824469">
    <property type="component" value="Unassembled WGS sequence"/>
</dbReference>
<dbReference type="SUPFAM" id="SSF52058">
    <property type="entry name" value="L domain-like"/>
    <property type="match status" value="1"/>
</dbReference>
<dbReference type="EMBL" id="JAHRHJ020000005">
    <property type="protein sequence ID" value="KAH9313881.1"/>
    <property type="molecule type" value="Genomic_DNA"/>
</dbReference>
<keyword evidence="1" id="KW-0433">Leucine-rich repeat</keyword>
<dbReference type="AlphaFoldDB" id="A0AA38L751"/>
<gene>
    <name evidence="3" type="ORF">KI387_022508</name>
</gene>
<dbReference type="InterPro" id="IPR025875">
    <property type="entry name" value="Leu-rich_rpt_4"/>
</dbReference>
<protein>
    <submittedName>
        <fullName evidence="3">Uncharacterized protein</fullName>
    </submittedName>
</protein>
<evidence type="ECO:0000313" key="4">
    <source>
        <dbReference type="Proteomes" id="UP000824469"/>
    </source>
</evidence>
<dbReference type="Pfam" id="PF12799">
    <property type="entry name" value="LRR_4"/>
    <property type="match status" value="1"/>
</dbReference>
<keyword evidence="4" id="KW-1185">Reference proteome</keyword>
<dbReference type="OMA" id="INIIRWV"/>
<sequence>HLQNNNLSGKVPIWLSQLPNLKELFIGNNNFSGDVPLQLYSKTLSGFHFT</sequence>
<accession>A0AA38L751</accession>
<comment type="caution">
    <text evidence="3">The sequence shown here is derived from an EMBL/GenBank/DDBJ whole genome shotgun (WGS) entry which is preliminary data.</text>
</comment>
<evidence type="ECO:0000256" key="2">
    <source>
        <dbReference type="ARBA" id="ARBA00022737"/>
    </source>
</evidence>
<reference evidence="3 4" key="1">
    <citation type="journal article" date="2021" name="Nat. Plants">
        <title>The Taxus genome provides insights into paclitaxel biosynthesis.</title>
        <authorList>
            <person name="Xiong X."/>
            <person name="Gou J."/>
            <person name="Liao Q."/>
            <person name="Li Y."/>
            <person name="Zhou Q."/>
            <person name="Bi G."/>
            <person name="Li C."/>
            <person name="Du R."/>
            <person name="Wang X."/>
            <person name="Sun T."/>
            <person name="Guo L."/>
            <person name="Liang H."/>
            <person name="Lu P."/>
            <person name="Wu Y."/>
            <person name="Zhang Z."/>
            <person name="Ro D.K."/>
            <person name="Shang Y."/>
            <person name="Huang S."/>
            <person name="Yan J."/>
        </authorList>
    </citation>
    <scope>NUCLEOTIDE SEQUENCE [LARGE SCALE GENOMIC DNA]</scope>
    <source>
        <strain evidence="3">Ta-2019</strain>
    </source>
</reference>
<dbReference type="Gene3D" id="3.80.10.10">
    <property type="entry name" value="Ribonuclease Inhibitor"/>
    <property type="match status" value="1"/>
</dbReference>
<keyword evidence="2" id="KW-0677">Repeat</keyword>